<feature type="region of interest" description="Disordered" evidence="1">
    <location>
        <begin position="23"/>
        <end position="44"/>
    </location>
</feature>
<evidence type="ECO:0000256" key="1">
    <source>
        <dbReference type="SAM" id="MobiDB-lite"/>
    </source>
</evidence>
<evidence type="ECO:0000313" key="4">
    <source>
        <dbReference type="Proteomes" id="UP000199113"/>
    </source>
</evidence>
<feature type="chain" id="PRO_5039411569" evidence="2">
    <location>
        <begin position="21"/>
        <end position="44"/>
    </location>
</feature>
<gene>
    <name evidence="3" type="ORF">SAMN05192575_101982</name>
</gene>
<dbReference type="RefSeq" id="WP_269800923.1">
    <property type="nucleotide sequence ID" value="NZ_FOKC01000001.1"/>
</dbReference>
<organism evidence="3 4">
    <name type="scientific">Nocardioides alpinus</name>
    <dbReference type="NCBI Taxonomy" id="748909"/>
    <lineage>
        <taxon>Bacteria</taxon>
        <taxon>Bacillati</taxon>
        <taxon>Actinomycetota</taxon>
        <taxon>Actinomycetes</taxon>
        <taxon>Propionibacteriales</taxon>
        <taxon>Nocardioidaceae</taxon>
        <taxon>Nocardioides</taxon>
    </lineage>
</organism>
<proteinExistence type="predicted"/>
<dbReference type="EMBL" id="FOKC01000001">
    <property type="protein sequence ID" value="SFA87652.1"/>
    <property type="molecule type" value="Genomic_DNA"/>
</dbReference>
<dbReference type="AlphaFoldDB" id="A0A1I0WFZ2"/>
<sequence length="44" mass="4410">MRRAFLALLAVGLTVGGLSAVQPRATADMSPDVSSTHGSAPSGR</sequence>
<dbReference type="Proteomes" id="UP000199113">
    <property type="component" value="Unassembled WGS sequence"/>
</dbReference>
<keyword evidence="2" id="KW-0732">Signal</keyword>
<evidence type="ECO:0000313" key="3">
    <source>
        <dbReference type="EMBL" id="SFA87652.1"/>
    </source>
</evidence>
<reference evidence="3" key="1">
    <citation type="submission" date="2016-10" db="EMBL/GenBank/DDBJ databases">
        <authorList>
            <person name="de Groot N.N."/>
        </authorList>
    </citation>
    <scope>NUCLEOTIDE SEQUENCE [LARGE SCALE GENOMIC DNA]</scope>
    <source>
        <strain evidence="3">CGMCC 1.10697</strain>
    </source>
</reference>
<protein>
    <submittedName>
        <fullName evidence="3">Uncharacterized protein</fullName>
    </submittedName>
</protein>
<accession>A0A1I0WFZ2</accession>
<feature type="compositionally biased region" description="Polar residues" evidence="1">
    <location>
        <begin position="32"/>
        <end position="44"/>
    </location>
</feature>
<name>A0A1I0WFZ2_9ACTN</name>
<feature type="signal peptide" evidence="2">
    <location>
        <begin position="1"/>
        <end position="20"/>
    </location>
</feature>
<evidence type="ECO:0000256" key="2">
    <source>
        <dbReference type="SAM" id="SignalP"/>
    </source>
</evidence>